<dbReference type="HOGENOM" id="CLU_1727792_0_0_11"/>
<evidence type="ECO:0000313" key="1">
    <source>
        <dbReference type="EMBL" id="AIZ17049.1"/>
    </source>
</evidence>
<proteinExistence type="predicted"/>
<name>A0A0A7IE18_9BIFI</name>
<dbReference type="AlphaFoldDB" id="A0A0A7IE18"/>
<reference evidence="1 2" key="1">
    <citation type="journal article" date="2015" name="Genome Announc.">
        <title>Bifidobacterium pseudolongum Strain PV8-2, Isolated from a Stool Sample of an Anemic Kenyan Infant.</title>
        <authorList>
            <person name="Vazquez-Gutierrez P."/>
            <person name="Lacroix C."/>
            <person name="Chassard C."/>
            <person name="Klumpp J."/>
            <person name="Stevens M.J."/>
            <person name="Jans C."/>
        </authorList>
    </citation>
    <scope>NUCLEOTIDE SEQUENCE [LARGE SCALE GENOMIC DNA]</scope>
    <source>
        <strain evidence="1 2">PV8-2</strain>
    </source>
</reference>
<protein>
    <submittedName>
        <fullName evidence="1">Uncharacterized protein</fullName>
    </submittedName>
</protein>
<dbReference type="EMBL" id="CP007457">
    <property type="protein sequence ID" value="AIZ17049.1"/>
    <property type="molecule type" value="Genomic_DNA"/>
</dbReference>
<dbReference type="STRING" id="1447715.AH67_05150"/>
<accession>A0A0A7IE18</accession>
<keyword evidence="2" id="KW-1185">Reference proteome</keyword>
<dbReference type="Proteomes" id="UP000030636">
    <property type="component" value="Chromosome"/>
</dbReference>
<gene>
    <name evidence="1" type="ORF">AH67_05150</name>
</gene>
<dbReference type="KEGG" id="bpsp:AH67_05150"/>
<organism evidence="1 2">
    <name type="scientific">Bifidobacterium pseudolongum PV8-2</name>
    <dbReference type="NCBI Taxonomy" id="1447715"/>
    <lineage>
        <taxon>Bacteria</taxon>
        <taxon>Bacillati</taxon>
        <taxon>Actinomycetota</taxon>
        <taxon>Actinomycetes</taxon>
        <taxon>Bifidobacteriales</taxon>
        <taxon>Bifidobacteriaceae</taxon>
        <taxon>Bifidobacterium</taxon>
    </lineage>
</organism>
<sequence>MPVSTAGWVQFGGCEYRLTDRGIHVTNLGGGTGKGIEYKLLTLPAGDYVYGFRADVPDHGNGEQLSLIKSPTGETYLRAVYCTHQSGFYTASFTLPEPGCKILCVAPKKQGGEMSVSDLILTPASEWPTVQALHESGGLPYPYFNGATCTS</sequence>
<evidence type="ECO:0000313" key="2">
    <source>
        <dbReference type="Proteomes" id="UP000030636"/>
    </source>
</evidence>